<keyword evidence="2" id="KW-1185">Reference proteome</keyword>
<protein>
    <submittedName>
        <fullName evidence="1">Uncharacterized protein</fullName>
    </submittedName>
</protein>
<proteinExistence type="predicted"/>
<dbReference type="Proteomes" id="UP000824120">
    <property type="component" value="Chromosome 11"/>
</dbReference>
<gene>
    <name evidence="1" type="ORF">H5410_057451</name>
</gene>
<sequence>MMGIGAIFGQYLPLSNSGSGVSNGQLEITSLERGEGIPYTGRDWRLGQSLMVSSEMEEGSTDSESDCRL</sequence>
<organism evidence="1 2">
    <name type="scientific">Solanum commersonii</name>
    <name type="common">Commerson's wild potato</name>
    <name type="synonym">Commerson's nightshade</name>
    <dbReference type="NCBI Taxonomy" id="4109"/>
    <lineage>
        <taxon>Eukaryota</taxon>
        <taxon>Viridiplantae</taxon>
        <taxon>Streptophyta</taxon>
        <taxon>Embryophyta</taxon>
        <taxon>Tracheophyta</taxon>
        <taxon>Spermatophyta</taxon>
        <taxon>Magnoliopsida</taxon>
        <taxon>eudicotyledons</taxon>
        <taxon>Gunneridae</taxon>
        <taxon>Pentapetalae</taxon>
        <taxon>asterids</taxon>
        <taxon>lamiids</taxon>
        <taxon>Solanales</taxon>
        <taxon>Solanaceae</taxon>
        <taxon>Solanoideae</taxon>
        <taxon>Solaneae</taxon>
        <taxon>Solanum</taxon>
    </lineage>
</organism>
<evidence type="ECO:0000313" key="2">
    <source>
        <dbReference type="Proteomes" id="UP000824120"/>
    </source>
</evidence>
<dbReference type="EMBL" id="JACXVP010000011">
    <property type="protein sequence ID" value="KAG5577317.1"/>
    <property type="molecule type" value="Genomic_DNA"/>
</dbReference>
<comment type="caution">
    <text evidence="1">The sequence shown here is derived from an EMBL/GenBank/DDBJ whole genome shotgun (WGS) entry which is preliminary data.</text>
</comment>
<reference evidence="1 2" key="1">
    <citation type="submission" date="2020-09" db="EMBL/GenBank/DDBJ databases">
        <title>De no assembly of potato wild relative species, Solanum commersonii.</title>
        <authorList>
            <person name="Cho K."/>
        </authorList>
    </citation>
    <scope>NUCLEOTIDE SEQUENCE [LARGE SCALE GENOMIC DNA]</scope>
    <source>
        <strain evidence="1">LZ3.2</strain>
        <tissue evidence="1">Leaf</tissue>
    </source>
</reference>
<name>A0A9J5WPQ9_SOLCO</name>
<dbReference type="AlphaFoldDB" id="A0A9J5WPQ9"/>
<accession>A0A9J5WPQ9</accession>
<evidence type="ECO:0000313" key="1">
    <source>
        <dbReference type="EMBL" id="KAG5577317.1"/>
    </source>
</evidence>